<reference evidence="9 12" key="3">
    <citation type="submission" date="2023-12" db="EMBL/GenBank/DDBJ databases">
        <authorList>
            <person name="Easwaran N."/>
            <person name="Lazarus H.P.S."/>
        </authorList>
    </citation>
    <scope>NUCLEOTIDE SEQUENCE [LARGE SCALE GENOMIC DNA]</scope>
    <source>
        <strain evidence="9 12">VIT-2023</strain>
    </source>
</reference>
<dbReference type="EMBL" id="LDQV01000023">
    <property type="protein sequence ID" value="KTR26513.1"/>
    <property type="molecule type" value="Genomic_DNA"/>
</dbReference>
<evidence type="ECO:0000256" key="1">
    <source>
        <dbReference type="ARBA" id="ARBA00004496"/>
    </source>
</evidence>
<accession>A0A0V8GK93</accession>
<dbReference type="GeneID" id="90837108"/>
<proteinExistence type="inferred from homology"/>
<dbReference type="NCBIfam" id="TIGR00496">
    <property type="entry name" value="frr"/>
    <property type="match status" value="1"/>
</dbReference>
<keyword evidence="12" id="KW-1185">Reference proteome</keyword>
<dbReference type="PANTHER" id="PTHR20982:SF3">
    <property type="entry name" value="MITOCHONDRIAL RIBOSOME RECYCLING FACTOR PSEUDO 1"/>
    <property type="match status" value="1"/>
</dbReference>
<dbReference type="EMBL" id="LNQL01000001">
    <property type="protein sequence ID" value="KSU50667.1"/>
    <property type="molecule type" value="Genomic_DNA"/>
</dbReference>
<dbReference type="Gene3D" id="3.30.1360.40">
    <property type="match status" value="1"/>
</dbReference>
<dbReference type="FunFam" id="3.30.1360.40:FF:000001">
    <property type="entry name" value="Ribosome-recycling factor"/>
    <property type="match status" value="1"/>
</dbReference>
<comment type="subcellular location">
    <subcellularLocation>
        <location evidence="1 5">Cytoplasm</location>
    </subcellularLocation>
</comment>
<evidence type="ECO:0000313" key="11">
    <source>
        <dbReference type="Proteomes" id="UP000072605"/>
    </source>
</evidence>
<dbReference type="Proteomes" id="UP001387110">
    <property type="component" value="Unassembled WGS sequence"/>
</dbReference>
<organism evidence="7 10">
    <name type="scientific">Exiguobacterium indicum</name>
    <dbReference type="NCBI Taxonomy" id="296995"/>
    <lineage>
        <taxon>Bacteria</taxon>
        <taxon>Bacillati</taxon>
        <taxon>Bacillota</taxon>
        <taxon>Bacilli</taxon>
        <taxon>Bacillales</taxon>
        <taxon>Bacillales Family XII. Incertae Sedis</taxon>
        <taxon>Exiguobacterium</taxon>
    </lineage>
</organism>
<evidence type="ECO:0000313" key="8">
    <source>
        <dbReference type="EMBL" id="KTR26513.1"/>
    </source>
</evidence>
<dbReference type="EMBL" id="JBAWKY010000001">
    <property type="protein sequence ID" value="MEI4461320.1"/>
    <property type="molecule type" value="Genomic_DNA"/>
</dbReference>
<evidence type="ECO:0000256" key="4">
    <source>
        <dbReference type="ARBA" id="ARBA00022917"/>
    </source>
</evidence>
<gene>
    <name evidence="5 9" type="primary">frr</name>
    <name evidence="7" type="ORF">AS033_04600</name>
    <name evidence="8" type="ORF">RSA11_09750</name>
    <name evidence="9" type="ORF">SZL87_02650</name>
</gene>
<keyword evidence="4 5" id="KW-0648">Protein biosynthesis</keyword>
<evidence type="ECO:0000256" key="3">
    <source>
        <dbReference type="ARBA" id="ARBA00022490"/>
    </source>
</evidence>
<dbReference type="SUPFAM" id="SSF55194">
    <property type="entry name" value="Ribosome recycling factor, RRF"/>
    <property type="match status" value="1"/>
</dbReference>
<comment type="similarity">
    <text evidence="2 5">Belongs to the RRF family.</text>
</comment>
<protein>
    <recommendedName>
        <fullName evidence="5">Ribosome-recycling factor</fullName>
        <shortName evidence="5">RRF</shortName>
    </recommendedName>
    <alternativeName>
        <fullName evidence="5">Ribosome-releasing factor</fullName>
    </alternativeName>
</protein>
<dbReference type="InterPro" id="IPR002661">
    <property type="entry name" value="Ribosome_recyc_fac"/>
</dbReference>
<evidence type="ECO:0000313" key="10">
    <source>
        <dbReference type="Proteomes" id="UP000053797"/>
    </source>
</evidence>
<feature type="domain" description="Ribosome recycling factor" evidence="6">
    <location>
        <begin position="20"/>
        <end position="183"/>
    </location>
</feature>
<dbReference type="RefSeq" id="WP_023468691.1">
    <property type="nucleotide sequence ID" value="NZ_FMYN01000001.1"/>
</dbReference>
<evidence type="ECO:0000313" key="7">
    <source>
        <dbReference type="EMBL" id="KSU50667.1"/>
    </source>
</evidence>
<dbReference type="GO" id="GO:0006415">
    <property type="term" value="P:translational termination"/>
    <property type="evidence" value="ECO:0007669"/>
    <property type="project" value="UniProtKB-UniRule"/>
</dbReference>
<dbReference type="HAMAP" id="MF_00040">
    <property type="entry name" value="RRF"/>
    <property type="match status" value="1"/>
</dbReference>
<reference evidence="7 10" key="1">
    <citation type="journal article" date="2015" name="Int. J. Syst. Evol. Microbiol.">
        <title>Exiguobacterium enclense sp. nov., isolated from sediment.</title>
        <authorList>
            <person name="Dastager S.G."/>
            <person name="Mawlankar R."/>
            <person name="Sonalkar V.V."/>
            <person name="Thorat M.N."/>
            <person name="Mual P."/>
            <person name="Verma A."/>
            <person name="Krishnamurthi S."/>
            <person name="Tang S.K."/>
            <person name="Li W.J."/>
        </authorList>
    </citation>
    <scope>NUCLEOTIDE SEQUENCE [LARGE SCALE GENOMIC DNA]</scope>
    <source>
        <strain evidence="7 10">NIO-1109</strain>
    </source>
</reference>
<dbReference type="Gene3D" id="1.10.132.20">
    <property type="entry name" value="Ribosome-recycling factor"/>
    <property type="match status" value="1"/>
</dbReference>
<dbReference type="Pfam" id="PF01765">
    <property type="entry name" value="RRF"/>
    <property type="match status" value="1"/>
</dbReference>
<dbReference type="CDD" id="cd00520">
    <property type="entry name" value="RRF"/>
    <property type="match status" value="1"/>
</dbReference>
<sequence>MSKEILKQAEERMEKAHLSLKKELATLRAGRANVAILDPVQVEYYGSPTPLNQVANVNTPEARLILITPWDKSMVSEIEKAIQRADLGLAPSSDGTVIRLAIPPLTEERRKELVKLVKKYTEEGKVALRNIRRDTNEQLKKQEKDGALTEDDLRGYTEDVQTLTDKFVKQLDQTATEKEQEIMEV</sequence>
<evidence type="ECO:0000313" key="12">
    <source>
        <dbReference type="Proteomes" id="UP001387110"/>
    </source>
</evidence>
<comment type="caution">
    <text evidence="7">The sequence shown here is derived from an EMBL/GenBank/DDBJ whole genome shotgun (WGS) entry which is preliminary data.</text>
</comment>
<dbReference type="GO" id="GO:0043023">
    <property type="term" value="F:ribosomal large subunit binding"/>
    <property type="evidence" value="ECO:0007669"/>
    <property type="project" value="TreeGrafter"/>
</dbReference>
<reference evidence="8 11" key="2">
    <citation type="journal article" date="2016" name="Front. Microbiol.">
        <title>Genomic Resource of Rice Seed Associated Bacteria.</title>
        <authorList>
            <person name="Midha S."/>
            <person name="Bansal K."/>
            <person name="Sharma S."/>
            <person name="Kumar N."/>
            <person name="Patil P.P."/>
            <person name="Chaudhry V."/>
            <person name="Patil P.B."/>
        </authorList>
    </citation>
    <scope>NUCLEOTIDE SEQUENCE [LARGE SCALE GENOMIC DNA]</scope>
    <source>
        <strain evidence="8 11">RSA11</strain>
    </source>
</reference>
<dbReference type="GO" id="GO:0005737">
    <property type="term" value="C:cytoplasm"/>
    <property type="evidence" value="ECO:0007669"/>
    <property type="project" value="UniProtKB-SubCell"/>
</dbReference>
<evidence type="ECO:0000256" key="5">
    <source>
        <dbReference type="HAMAP-Rule" id="MF_00040"/>
    </source>
</evidence>
<dbReference type="InterPro" id="IPR023584">
    <property type="entry name" value="Ribosome_recyc_fac_dom"/>
</dbReference>
<dbReference type="PANTHER" id="PTHR20982">
    <property type="entry name" value="RIBOSOME RECYCLING FACTOR"/>
    <property type="match status" value="1"/>
</dbReference>
<dbReference type="OrthoDB" id="9804006at2"/>
<keyword evidence="3 5" id="KW-0963">Cytoplasm</keyword>
<evidence type="ECO:0000259" key="6">
    <source>
        <dbReference type="Pfam" id="PF01765"/>
    </source>
</evidence>
<dbReference type="Proteomes" id="UP000072605">
    <property type="component" value="Unassembled WGS sequence"/>
</dbReference>
<dbReference type="InterPro" id="IPR036191">
    <property type="entry name" value="RRF_sf"/>
</dbReference>
<dbReference type="FunFam" id="1.10.132.20:FF:000001">
    <property type="entry name" value="Ribosome-recycling factor"/>
    <property type="match status" value="1"/>
</dbReference>
<dbReference type="SMR" id="A0A0V8GK93"/>
<dbReference type="Proteomes" id="UP000053797">
    <property type="component" value="Unassembled WGS sequence"/>
</dbReference>
<evidence type="ECO:0000256" key="2">
    <source>
        <dbReference type="ARBA" id="ARBA00005912"/>
    </source>
</evidence>
<name>A0A0V8GK93_9BACL</name>
<dbReference type="AlphaFoldDB" id="A0A0V8GK93"/>
<evidence type="ECO:0000313" key="9">
    <source>
        <dbReference type="EMBL" id="MEI4461320.1"/>
    </source>
</evidence>
<comment type="function">
    <text evidence="5">Responsible for the release of ribosomes from messenger RNA at the termination of protein biosynthesis. May increase the efficiency of translation by recycling ribosomes from one round of translation to another.</text>
</comment>